<organism evidence="2 3">
    <name type="scientific">Stylosanthes scabra</name>
    <dbReference type="NCBI Taxonomy" id="79078"/>
    <lineage>
        <taxon>Eukaryota</taxon>
        <taxon>Viridiplantae</taxon>
        <taxon>Streptophyta</taxon>
        <taxon>Embryophyta</taxon>
        <taxon>Tracheophyta</taxon>
        <taxon>Spermatophyta</taxon>
        <taxon>Magnoliopsida</taxon>
        <taxon>eudicotyledons</taxon>
        <taxon>Gunneridae</taxon>
        <taxon>Pentapetalae</taxon>
        <taxon>rosids</taxon>
        <taxon>fabids</taxon>
        <taxon>Fabales</taxon>
        <taxon>Fabaceae</taxon>
        <taxon>Papilionoideae</taxon>
        <taxon>50 kb inversion clade</taxon>
        <taxon>dalbergioids sensu lato</taxon>
        <taxon>Dalbergieae</taxon>
        <taxon>Pterocarpus clade</taxon>
        <taxon>Stylosanthes</taxon>
    </lineage>
</organism>
<dbReference type="EMBL" id="JASCZI010091510">
    <property type="protein sequence ID" value="MED6150546.1"/>
    <property type="molecule type" value="Genomic_DNA"/>
</dbReference>
<keyword evidence="1" id="KW-0472">Membrane</keyword>
<dbReference type="Proteomes" id="UP001341840">
    <property type="component" value="Unassembled WGS sequence"/>
</dbReference>
<feature type="transmembrane region" description="Helical" evidence="1">
    <location>
        <begin position="133"/>
        <end position="152"/>
    </location>
</feature>
<evidence type="ECO:0000256" key="1">
    <source>
        <dbReference type="SAM" id="Phobius"/>
    </source>
</evidence>
<keyword evidence="1" id="KW-1133">Transmembrane helix</keyword>
<evidence type="ECO:0000313" key="3">
    <source>
        <dbReference type="Proteomes" id="UP001341840"/>
    </source>
</evidence>
<evidence type="ECO:0000313" key="2">
    <source>
        <dbReference type="EMBL" id="MED6150546.1"/>
    </source>
</evidence>
<protein>
    <submittedName>
        <fullName evidence="2">Uncharacterized protein</fullName>
    </submittedName>
</protein>
<keyword evidence="1" id="KW-0812">Transmembrane</keyword>
<name>A0ABU6TP40_9FABA</name>
<reference evidence="2 3" key="1">
    <citation type="journal article" date="2023" name="Plants (Basel)">
        <title>Bridging the Gap: Combining Genomics and Transcriptomics Approaches to Understand Stylosanthes scabra, an Orphan Legume from the Brazilian Caatinga.</title>
        <authorList>
            <person name="Ferreira-Neto J.R.C."/>
            <person name="da Silva M.D."/>
            <person name="Binneck E."/>
            <person name="de Melo N.F."/>
            <person name="da Silva R.H."/>
            <person name="de Melo A.L.T.M."/>
            <person name="Pandolfi V."/>
            <person name="Bustamante F.O."/>
            <person name="Brasileiro-Vidal A.C."/>
            <person name="Benko-Iseppon A.M."/>
        </authorList>
    </citation>
    <scope>NUCLEOTIDE SEQUENCE [LARGE SCALE GENOMIC DNA]</scope>
    <source>
        <tissue evidence="2">Leaves</tissue>
    </source>
</reference>
<keyword evidence="3" id="KW-1185">Reference proteome</keyword>
<proteinExistence type="predicted"/>
<sequence>MEEKAMEDKLSASCGEQSWSSTCGFGRSSGGENGVEGRKNSLHHGASVVLTRFCSTPPPLATRTCFSLGTTTPHCKCFACLDKYVSSFFVKEDANKGEVFEDMVKLEEKMFALENLVAGRSAANRESVISKSWGSVFFLLGIVFTIGFLALIRV</sequence>
<comment type="caution">
    <text evidence="2">The sequence shown here is derived from an EMBL/GenBank/DDBJ whole genome shotgun (WGS) entry which is preliminary data.</text>
</comment>
<accession>A0ABU6TP40</accession>
<gene>
    <name evidence="2" type="ORF">PIB30_073378</name>
</gene>